<feature type="signal peptide" evidence="2">
    <location>
        <begin position="1"/>
        <end position="20"/>
    </location>
</feature>
<feature type="chain" id="PRO_5022839393" description="Right handed beta helix domain-containing protein" evidence="2">
    <location>
        <begin position="21"/>
        <end position="528"/>
    </location>
</feature>
<keyword evidence="1" id="KW-0677">Repeat</keyword>
<dbReference type="SUPFAM" id="SSF51126">
    <property type="entry name" value="Pectin lyase-like"/>
    <property type="match status" value="2"/>
</dbReference>
<dbReference type="InterPro" id="IPR039448">
    <property type="entry name" value="Beta_helix"/>
</dbReference>
<dbReference type="InterPro" id="IPR012334">
    <property type="entry name" value="Pectin_lyas_fold"/>
</dbReference>
<dbReference type="AlphaFoldDB" id="A0A5C5XC68"/>
<dbReference type="OrthoDB" id="225534at2"/>
<proteinExistence type="predicted"/>
<evidence type="ECO:0000259" key="3">
    <source>
        <dbReference type="Pfam" id="PF13229"/>
    </source>
</evidence>
<evidence type="ECO:0000313" key="5">
    <source>
        <dbReference type="Proteomes" id="UP000316095"/>
    </source>
</evidence>
<accession>A0A5C5XC68</accession>
<protein>
    <recommendedName>
        <fullName evidence="3">Right handed beta helix domain-containing protein</fullName>
    </recommendedName>
</protein>
<sequence precursor="true">MIRHSLVVVFLLVSSQSVSAKEIRVPENYKTIQSAIDAAETGDTVFVKAGTYHERLRLKDRVTLRSEGDDQKGKLGLKRAEVTIIDGGGVQGDGPGVAMAEGSTLDGFTVTNVGAYDDSEWNKHHATQGNEQSHEHIGQPGTAGISVIGVTCVIKHNIVHHIGYSGIAIQGTDGKRCSPLVVQNICYRNMGGGIGSMHGSTATIEANVCFQNFFAGIGHDGSSPLVIRNVCYENIRAGIGISEGAQPIVRGNSCFHNRRAGIGIRTGADTRPVVEDNDCFENDMAGIGCEDECQPMLRNNRCRKNAMAGIGCKHNARPMIVGNECSKNKAVGIGFDETDSGSAYVLNNRVFDNEKVAIGIHSGWKVWLSGNELSRPAGLPPLVMVFQGAEANFSDNTFRGSGVAGIRTEGIIRVTNNTFDCPALREGGPPQFAVWGLPGSDIVFIGNTVSGWRHAVQTTKSSVTATDNHISNYGSIGIKVDQPVGTPVVVRNRYESQRDRIGVSITGGHAILEDNLVEVTLRASEIEQ</sequence>
<evidence type="ECO:0000313" key="4">
    <source>
        <dbReference type="EMBL" id="TWT60610.1"/>
    </source>
</evidence>
<reference evidence="4 5" key="1">
    <citation type="submission" date="2019-02" db="EMBL/GenBank/DDBJ databases">
        <title>Deep-cultivation of Planctomycetes and their phenomic and genomic characterization uncovers novel biology.</title>
        <authorList>
            <person name="Wiegand S."/>
            <person name="Jogler M."/>
            <person name="Boedeker C."/>
            <person name="Pinto D."/>
            <person name="Vollmers J."/>
            <person name="Rivas-Marin E."/>
            <person name="Kohn T."/>
            <person name="Peeters S.H."/>
            <person name="Heuer A."/>
            <person name="Rast P."/>
            <person name="Oberbeckmann S."/>
            <person name="Bunk B."/>
            <person name="Jeske O."/>
            <person name="Meyerdierks A."/>
            <person name="Storesund J.E."/>
            <person name="Kallscheuer N."/>
            <person name="Luecker S."/>
            <person name="Lage O.M."/>
            <person name="Pohl T."/>
            <person name="Merkel B.J."/>
            <person name="Hornburger P."/>
            <person name="Mueller R.-W."/>
            <person name="Bruemmer F."/>
            <person name="Labrenz M."/>
            <person name="Spormann A.M."/>
            <person name="Op Den Camp H."/>
            <person name="Overmann J."/>
            <person name="Amann R."/>
            <person name="Jetten M.S.M."/>
            <person name="Mascher T."/>
            <person name="Medema M.H."/>
            <person name="Devos D.P."/>
            <person name="Kaster A.-K."/>
            <person name="Ovreas L."/>
            <person name="Rohde M."/>
            <person name="Galperin M.Y."/>
            <person name="Jogler C."/>
        </authorList>
    </citation>
    <scope>NUCLEOTIDE SEQUENCE [LARGE SCALE GENOMIC DNA]</scope>
    <source>
        <strain evidence="4 5">Pan54</strain>
    </source>
</reference>
<keyword evidence="5" id="KW-1185">Reference proteome</keyword>
<dbReference type="Proteomes" id="UP000316095">
    <property type="component" value="Unassembled WGS sequence"/>
</dbReference>
<dbReference type="InterPro" id="IPR051550">
    <property type="entry name" value="SCF-Subunits/Alg-Epimerases"/>
</dbReference>
<dbReference type="PANTHER" id="PTHR22990">
    <property type="entry name" value="F-BOX ONLY PROTEIN"/>
    <property type="match status" value="1"/>
</dbReference>
<keyword evidence="2" id="KW-0732">Signal</keyword>
<dbReference type="InterPro" id="IPR011050">
    <property type="entry name" value="Pectin_lyase_fold/virulence"/>
</dbReference>
<organism evidence="4 5">
    <name type="scientific">Rubinisphaera italica</name>
    <dbReference type="NCBI Taxonomy" id="2527969"/>
    <lineage>
        <taxon>Bacteria</taxon>
        <taxon>Pseudomonadati</taxon>
        <taxon>Planctomycetota</taxon>
        <taxon>Planctomycetia</taxon>
        <taxon>Planctomycetales</taxon>
        <taxon>Planctomycetaceae</taxon>
        <taxon>Rubinisphaera</taxon>
    </lineage>
</organism>
<feature type="domain" description="Right handed beta helix" evidence="3">
    <location>
        <begin position="383"/>
        <end position="504"/>
    </location>
</feature>
<feature type="domain" description="Right handed beta helix" evidence="3">
    <location>
        <begin position="141"/>
        <end position="269"/>
    </location>
</feature>
<name>A0A5C5XC68_9PLAN</name>
<dbReference type="SMART" id="SM00710">
    <property type="entry name" value="PbH1"/>
    <property type="match status" value="10"/>
</dbReference>
<gene>
    <name evidence="4" type="ORF">Pan54_13240</name>
</gene>
<dbReference type="Pfam" id="PF13229">
    <property type="entry name" value="Beta_helix"/>
    <property type="match status" value="2"/>
</dbReference>
<dbReference type="EMBL" id="SJPG01000001">
    <property type="protein sequence ID" value="TWT60610.1"/>
    <property type="molecule type" value="Genomic_DNA"/>
</dbReference>
<evidence type="ECO:0000256" key="1">
    <source>
        <dbReference type="ARBA" id="ARBA00022737"/>
    </source>
</evidence>
<comment type="caution">
    <text evidence="4">The sequence shown here is derived from an EMBL/GenBank/DDBJ whole genome shotgun (WGS) entry which is preliminary data.</text>
</comment>
<dbReference type="InterPro" id="IPR006626">
    <property type="entry name" value="PbH1"/>
</dbReference>
<evidence type="ECO:0000256" key="2">
    <source>
        <dbReference type="SAM" id="SignalP"/>
    </source>
</evidence>
<dbReference type="PANTHER" id="PTHR22990:SF15">
    <property type="entry name" value="F-BOX ONLY PROTEIN 10"/>
    <property type="match status" value="1"/>
</dbReference>
<dbReference type="RefSeq" id="WP_146502706.1">
    <property type="nucleotide sequence ID" value="NZ_SJPG01000001.1"/>
</dbReference>
<dbReference type="Gene3D" id="2.160.20.10">
    <property type="entry name" value="Single-stranded right-handed beta-helix, Pectin lyase-like"/>
    <property type="match status" value="2"/>
</dbReference>